<dbReference type="Gene3D" id="3.20.20.100">
    <property type="entry name" value="NADP-dependent oxidoreductase domain"/>
    <property type="match status" value="1"/>
</dbReference>
<feature type="site" description="Lowers pKa of active site Tyr" evidence="6">
    <location>
        <position position="86"/>
    </location>
</feature>
<dbReference type="Proteomes" id="UP000035680">
    <property type="component" value="Unassembled WGS sequence"/>
</dbReference>
<dbReference type="Pfam" id="PF00248">
    <property type="entry name" value="Aldo_ket_red"/>
    <property type="match status" value="1"/>
</dbReference>
<evidence type="ECO:0000259" key="7">
    <source>
        <dbReference type="Pfam" id="PF00248"/>
    </source>
</evidence>
<proteinExistence type="inferred from homology"/>
<dbReference type="InterPro" id="IPR018170">
    <property type="entry name" value="Aldo/ket_reductase_CS"/>
</dbReference>
<evidence type="ECO:0000256" key="5">
    <source>
        <dbReference type="PIRSR" id="PIRSR000097-2"/>
    </source>
</evidence>
<evidence type="ECO:0000256" key="1">
    <source>
        <dbReference type="ARBA" id="ARBA00007905"/>
    </source>
</evidence>
<evidence type="ECO:0000256" key="3">
    <source>
        <dbReference type="ARBA" id="ARBA00023002"/>
    </source>
</evidence>
<feature type="domain" description="NADP-dependent oxidoreductase" evidence="7">
    <location>
        <begin position="25"/>
        <end position="282"/>
    </location>
</feature>
<dbReference type="AlphaFoldDB" id="A0A0K0FCQ9"/>
<dbReference type="WBParaSite" id="SVE_0662400.1">
    <property type="protein sequence ID" value="SVE_0662400.1"/>
    <property type="gene ID" value="SVE_0662400"/>
</dbReference>
<evidence type="ECO:0000313" key="9">
    <source>
        <dbReference type="WBParaSite" id="SVE_0662400.1"/>
    </source>
</evidence>
<dbReference type="STRING" id="75913.A0A0K0FCQ9"/>
<sequence>MVVSDSITGGVRILNNGVKMPYVGLGTYKIVGQEAINIAVKGALAAGYRMFDTAKYYHNEKELGIAFEKYLPEFNLTRDDIFITTKFWLSGSDNDSVTKKHVKESLELLKTNYLDLVLIHYPKSDDCDNDDPRNYDHRKDAYLALCELYNQGIIKAIGVSNYEVFHLKNIPTYSDIVPTVNQCEFHPMFTRDDIRKYCKKHNIFFQAFSSLARFHDDVIKNKTIVEMAKRHETSVPLLLLAFALCQNVGVVPKSTSPERIAENITATKIKLSQGDIDVLNGLNINQHYIRCTGWLVTA</sequence>
<keyword evidence="8" id="KW-1185">Reference proteome</keyword>
<dbReference type="PRINTS" id="PR00069">
    <property type="entry name" value="ALDKETRDTASE"/>
</dbReference>
<organism evidence="8 9">
    <name type="scientific">Strongyloides venezuelensis</name>
    <name type="common">Threadworm</name>
    <dbReference type="NCBI Taxonomy" id="75913"/>
    <lineage>
        <taxon>Eukaryota</taxon>
        <taxon>Metazoa</taxon>
        <taxon>Ecdysozoa</taxon>
        <taxon>Nematoda</taxon>
        <taxon>Chromadorea</taxon>
        <taxon>Rhabditida</taxon>
        <taxon>Tylenchina</taxon>
        <taxon>Panagrolaimomorpha</taxon>
        <taxon>Strongyloidoidea</taxon>
        <taxon>Strongyloididae</taxon>
        <taxon>Strongyloides</taxon>
    </lineage>
</organism>
<dbReference type="FunFam" id="3.20.20.100:FF:000002">
    <property type="entry name" value="2,5-diketo-D-gluconic acid reductase A"/>
    <property type="match status" value="1"/>
</dbReference>
<reference evidence="9" key="2">
    <citation type="submission" date="2015-08" db="UniProtKB">
        <authorList>
            <consortium name="WormBaseParasite"/>
        </authorList>
    </citation>
    <scope>IDENTIFICATION</scope>
</reference>
<dbReference type="PIRSF" id="PIRSF000097">
    <property type="entry name" value="AKR"/>
    <property type="match status" value="1"/>
</dbReference>
<dbReference type="PANTHER" id="PTHR43827">
    <property type="entry name" value="2,5-DIKETO-D-GLUCONIC ACID REDUCTASE"/>
    <property type="match status" value="1"/>
</dbReference>
<evidence type="ECO:0000256" key="4">
    <source>
        <dbReference type="PIRSR" id="PIRSR000097-1"/>
    </source>
</evidence>
<dbReference type="InterPro" id="IPR036812">
    <property type="entry name" value="NAD(P)_OxRdtase_dom_sf"/>
</dbReference>
<feature type="binding site" evidence="5">
    <location>
        <position position="120"/>
    </location>
    <ligand>
        <name>substrate</name>
    </ligand>
</feature>
<dbReference type="InterPro" id="IPR023210">
    <property type="entry name" value="NADP_OxRdtase_dom"/>
</dbReference>
<evidence type="ECO:0000313" key="8">
    <source>
        <dbReference type="Proteomes" id="UP000035680"/>
    </source>
</evidence>
<comment type="similarity">
    <text evidence="1">Belongs to the aldo/keto reductase family.</text>
</comment>
<evidence type="ECO:0000256" key="6">
    <source>
        <dbReference type="PIRSR" id="PIRSR000097-3"/>
    </source>
</evidence>
<dbReference type="GO" id="GO:0016616">
    <property type="term" value="F:oxidoreductase activity, acting on the CH-OH group of donors, NAD or NADP as acceptor"/>
    <property type="evidence" value="ECO:0007669"/>
    <property type="project" value="UniProtKB-ARBA"/>
</dbReference>
<feature type="active site" description="Proton donor" evidence="4">
    <location>
        <position position="57"/>
    </location>
</feature>
<keyword evidence="2" id="KW-0521">NADP</keyword>
<dbReference type="SUPFAM" id="SSF51430">
    <property type="entry name" value="NAD(P)-linked oxidoreductase"/>
    <property type="match status" value="1"/>
</dbReference>
<dbReference type="PROSITE" id="PS00063">
    <property type="entry name" value="ALDOKETO_REDUCTASE_3"/>
    <property type="match status" value="1"/>
</dbReference>
<name>A0A0K0FCQ9_STRVS</name>
<dbReference type="InterPro" id="IPR020471">
    <property type="entry name" value="AKR"/>
</dbReference>
<protein>
    <submittedName>
        <fullName evidence="9">Aldo_ket_red domain-containing protein</fullName>
    </submittedName>
</protein>
<evidence type="ECO:0000256" key="2">
    <source>
        <dbReference type="ARBA" id="ARBA00022857"/>
    </source>
</evidence>
<keyword evidence="3" id="KW-0560">Oxidoreductase</keyword>
<dbReference type="PROSITE" id="PS00062">
    <property type="entry name" value="ALDOKETO_REDUCTASE_2"/>
    <property type="match status" value="1"/>
</dbReference>
<reference evidence="8" key="1">
    <citation type="submission" date="2014-07" db="EMBL/GenBank/DDBJ databases">
        <authorList>
            <person name="Martin A.A"/>
            <person name="De Silva N."/>
        </authorList>
    </citation>
    <scope>NUCLEOTIDE SEQUENCE</scope>
</reference>
<dbReference type="PANTHER" id="PTHR43827:SF3">
    <property type="entry name" value="NADP-DEPENDENT OXIDOREDUCTASE DOMAIN-CONTAINING PROTEIN"/>
    <property type="match status" value="1"/>
</dbReference>
<accession>A0A0K0FCQ9</accession>